<protein>
    <recommendedName>
        <fullName evidence="7">5-formyltetrahydrofolate cyclo-ligase</fullName>
    </recommendedName>
</protein>
<dbReference type="Proteomes" id="UP000681722">
    <property type="component" value="Unassembled WGS sequence"/>
</dbReference>
<dbReference type="InterPro" id="IPR002698">
    <property type="entry name" value="FTHF_cligase"/>
</dbReference>
<evidence type="ECO:0000256" key="1">
    <source>
        <dbReference type="SAM" id="MobiDB-lite"/>
    </source>
</evidence>
<dbReference type="Proteomes" id="UP000677228">
    <property type="component" value="Unassembled WGS sequence"/>
</dbReference>
<dbReference type="Gene3D" id="3.40.50.10420">
    <property type="entry name" value="NagB/RpiA/CoA transferase-like"/>
    <property type="match status" value="1"/>
</dbReference>
<reference evidence="3" key="1">
    <citation type="submission" date="2021-02" db="EMBL/GenBank/DDBJ databases">
        <authorList>
            <person name="Nowell W R."/>
        </authorList>
    </citation>
    <scope>NUCLEOTIDE SEQUENCE</scope>
</reference>
<dbReference type="InterPro" id="IPR037171">
    <property type="entry name" value="NagB/RpiA_transferase-like"/>
</dbReference>
<evidence type="ECO:0000313" key="2">
    <source>
        <dbReference type="EMBL" id="CAF0721764.1"/>
    </source>
</evidence>
<feature type="compositionally biased region" description="Polar residues" evidence="1">
    <location>
        <begin position="235"/>
        <end position="244"/>
    </location>
</feature>
<dbReference type="OrthoDB" id="433414at2759"/>
<feature type="region of interest" description="Disordered" evidence="1">
    <location>
        <begin position="32"/>
        <end position="55"/>
    </location>
</feature>
<dbReference type="EMBL" id="CAJNOQ010000061">
    <property type="protein sequence ID" value="CAF0749465.1"/>
    <property type="molecule type" value="Genomic_DNA"/>
</dbReference>
<sequence length="552" mass="61712">MRVVVLPVCLLESYPHILLKYDFRLKQQSQAQTQQSSQQTPSTQHHQQQTTPSISSLQDQYFLTPYSSPIGVEGSVKTVCNIIRRSPVLRKLFDVKDEEEENLETKIDFKGHCRFIAFGPETDICICALLVDHISSLELNYINMPEPPLSRQQSKISYNHSVSSTSILSSPLLAAGDSPTPSVVQRDLVHLWISIRDIRHKLIHIDRVLKQPGILSKLTHVESWVSSYNEKDGSSPLQTPTTPKNGELNIPPSPLPSLTTLTIHHDENSKQTLSSTSNSLTALTTTTPQQSLPSLPTRLVKARARTLVWDVMELKNEVLYPHPVHGRIPNFRNNPDCSANLAQLEEFQRSRVIQICPSLAQEHLRLFSLAEGKVLLTPSPSIDVALFYKLDPKFLNMHELSRAATKSGTAALGTVVNLSAVGNIHVDIVVVASVVVNPITGARLGKGKGYGDLEYAIMHQLGACDESTIVITTVHETQLLDDLPSSVMTDHDLPVNVIITPQRIIYTQNKFQRPSKINWDEIDNDTILNLPVLKEFKRLQEHQQIQQQMVLV</sequence>
<evidence type="ECO:0000313" key="4">
    <source>
        <dbReference type="EMBL" id="CAF3493355.1"/>
    </source>
</evidence>
<dbReference type="GO" id="GO:0005737">
    <property type="term" value="C:cytoplasm"/>
    <property type="evidence" value="ECO:0007669"/>
    <property type="project" value="TreeGrafter"/>
</dbReference>
<comment type="caution">
    <text evidence="3">The sequence shown here is derived from an EMBL/GenBank/DDBJ whole genome shotgun (WGS) entry which is preliminary data.</text>
</comment>
<feature type="compositionally biased region" description="Low complexity" evidence="1">
    <location>
        <begin position="32"/>
        <end position="53"/>
    </location>
</feature>
<dbReference type="InterPro" id="IPR024185">
    <property type="entry name" value="FTHF_cligase-like_sf"/>
</dbReference>
<keyword evidence="6" id="KW-1185">Reference proteome</keyword>
<dbReference type="SUPFAM" id="SSF100950">
    <property type="entry name" value="NagB/RpiA/CoA transferase-like"/>
    <property type="match status" value="1"/>
</dbReference>
<dbReference type="AlphaFoldDB" id="A0A813PET7"/>
<accession>A0A813PET7</accession>
<evidence type="ECO:0008006" key="7">
    <source>
        <dbReference type="Google" id="ProtNLM"/>
    </source>
</evidence>
<gene>
    <name evidence="3" type="ORF">GPM918_LOCUS741</name>
    <name evidence="2" type="ORF">OVA965_LOCUS96</name>
    <name evidence="5" type="ORF">SRO942_LOCUS742</name>
    <name evidence="4" type="ORF">TMI583_LOCUS96</name>
</gene>
<evidence type="ECO:0000313" key="3">
    <source>
        <dbReference type="EMBL" id="CAF0749465.1"/>
    </source>
</evidence>
<organism evidence="3 6">
    <name type="scientific">Didymodactylos carnosus</name>
    <dbReference type="NCBI Taxonomy" id="1234261"/>
    <lineage>
        <taxon>Eukaryota</taxon>
        <taxon>Metazoa</taxon>
        <taxon>Spiralia</taxon>
        <taxon>Gnathifera</taxon>
        <taxon>Rotifera</taxon>
        <taxon>Eurotatoria</taxon>
        <taxon>Bdelloidea</taxon>
        <taxon>Philodinida</taxon>
        <taxon>Philodinidae</taxon>
        <taxon>Didymodactylos</taxon>
    </lineage>
</organism>
<evidence type="ECO:0000313" key="5">
    <source>
        <dbReference type="EMBL" id="CAF3528796.1"/>
    </source>
</evidence>
<evidence type="ECO:0000313" key="6">
    <source>
        <dbReference type="Proteomes" id="UP000663829"/>
    </source>
</evidence>
<dbReference type="Pfam" id="PF01812">
    <property type="entry name" value="5-FTHF_cyc-lig"/>
    <property type="match status" value="1"/>
</dbReference>
<dbReference type="EMBL" id="CAJNOK010000006">
    <property type="protein sequence ID" value="CAF0721764.1"/>
    <property type="molecule type" value="Genomic_DNA"/>
</dbReference>
<feature type="region of interest" description="Disordered" evidence="1">
    <location>
        <begin position="228"/>
        <end position="260"/>
    </location>
</feature>
<dbReference type="PANTHER" id="PTHR13017">
    <property type="entry name" value="5-FORMYLTETRAHYDROFOLATE CYCLO-LIGASE-RELATED"/>
    <property type="match status" value="1"/>
</dbReference>
<dbReference type="PANTHER" id="PTHR13017:SF0">
    <property type="entry name" value="METHENYLTETRAHYDROFOLATE SYNTHASE DOMAIN-CONTAINING PROTEIN"/>
    <property type="match status" value="1"/>
</dbReference>
<dbReference type="Proteomes" id="UP000682733">
    <property type="component" value="Unassembled WGS sequence"/>
</dbReference>
<dbReference type="Proteomes" id="UP000663829">
    <property type="component" value="Unassembled WGS sequence"/>
</dbReference>
<dbReference type="EMBL" id="CAJOBC010000061">
    <property type="protein sequence ID" value="CAF3528796.1"/>
    <property type="molecule type" value="Genomic_DNA"/>
</dbReference>
<proteinExistence type="predicted"/>
<name>A0A813PET7_9BILA</name>
<dbReference type="EMBL" id="CAJOBA010000006">
    <property type="protein sequence ID" value="CAF3493355.1"/>
    <property type="molecule type" value="Genomic_DNA"/>
</dbReference>